<proteinExistence type="predicted"/>
<name>A0A512QKA4_9STAP</name>
<evidence type="ECO:0000313" key="2">
    <source>
        <dbReference type="Proteomes" id="UP000321736"/>
    </source>
</evidence>
<accession>A0A512QKA4</accession>
<comment type="caution">
    <text evidence="1">The sequence shown here is derived from an EMBL/GenBank/DDBJ whole genome shotgun (WGS) entry which is preliminary data.</text>
</comment>
<keyword evidence="2" id="KW-1185">Reference proteome</keyword>
<evidence type="ECO:0000313" key="1">
    <source>
        <dbReference type="EMBL" id="GEP83871.1"/>
    </source>
</evidence>
<dbReference type="Proteomes" id="UP000321736">
    <property type="component" value="Unassembled WGS sequence"/>
</dbReference>
<sequence length="90" mass="10286">MKGYHPFSIYNSAFIIDGYRTELICDSVSFKGLWAGTVIVLYIQLELRGSAGGDELWEFSSADYCDNNTLLQYLERFIIFNAFLEPSINL</sequence>
<reference evidence="1 2" key="1">
    <citation type="submission" date="2019-07" db="EMBL/GenBank/DDBJ databases">
        <title>Whole genome shotgun sequence of Staphylococcus piscifermentans NBRC 109625.</title>
        <authorList>
            <person name="Hosoyama A."/>
            <person name="Uohara A."/>
            <person name="Ohji S."/>
            <person name="Ichikawa N."/>
        </authorList>
    </citation>
    <scope>NUCLEOTIDE SEQUENCE [LARGE SCALE GENOMIC DNA]</scope>
    <source>
        <strain evidence="1 2">NBRC 109625</strain>
    </source>
</reference>
<dbReference type="AlphaFoldDB" id="A0A512QKA4"/>
<organism evidence="1 2">
    <name type="scientific">Staphylococcus piscifermentans</name>
    <dbReference type="NCBI Taxonomy" id="70258"/>
    <lineage>
        <taxon>Bacteria</taxon>
        <taxon>Bacillati</taxon>
        <taxon>Bacillota</taxon>
        <taxon>Bacilli</taxon>
        <taxon>Bacillales</taxon>
        <taxon>Staphylococcaceae</taxon>
        <taxon>Staphylococcus</taxon>
    </lineage>
</organism>
<dbReference type="EMBL" id="BKAR01000003">
    <property type="protein sequence ID" value="GEP83871.1"/>
    <property type="molecule type" value="Genomic_DNA"/>
</dbReference>
<gene>
    <name evidence="1" type="ORF">SPI02_04560</name>
</gene>
<protein>
    <submittedName>
        <fullName evidence="1">Uncharacterized protein</fullName>
    </submittedName>
</protein>